<accession>A0A0N7L7S2</accession>
<evidence type="ECO:0000313" key="1">
    <source>
        <dbReference type="EMBL" id="CEG47867.1"/>
    </source>
</evidence>
<keyword evidence="2" id="KW-1185">Reference proteome</keyword>
<organism evidence="1 2">
    <name type="scientific">Plasmopara halstedii</name>
    <name type="common">Downy mildew of sunflower</name>
    <dbReference type="NCBI Taxonomy" id="4781"/>
    <lineage>
        <taxon>Eukaryota</taxon>
        <taxon>Sar</taxon>
        <taxon>Stramenopiles</taxon>
        <taxon>Oomycota</taxon>
        <taxon>Peronosporomycetes</taxon>
        <taxon>Peronosporales</taxon>
        <taxon>Peronosporaceae</taxon>
        <taxon>Plasmopara</taxon>
    </lineage>
</organism>
<protein>
    <submittedName>
        <fullName evidence="1">Uncharacterized protein</fullName>
    </submittedName>
</protein>
<dbReference type="GeneID" id="36400250"/>
<dbReference type="RefSeq" id="XP_024584236.1">
    <property type="nucleotide sequence ID" value="XM_024718881.1"/>
</dbReference>
<reference evidence="2" key="1">
    <citation type="submission" date="2014-09" db="EMBL/GenBank/DDBJ databases">
        <authorList>
            <person name="Sharma Rahul"/>
            <person name="Thines Marco"/>
        </authorList>
    </citation>
    <scope>NUCLEOTIDE SEQUENCE [LARGE SCALE GENOMIC DNA]</scope>
</reference>
<dbReference type="AlphaFoldDB" id="A0A0N7L7S2"/>
<sequence>MGDLFERWSLFCAIDNQTLETAAGQHQRLAVSRNCVYRVPDALRGMSCVDQMDKFS</sequence>
<dbReference type="EMBL" id="CCYD01002864">
    <property type="protein sequence ID" value="CEG47867.1"/>
    <property type="molecule type" value="Genomic_DNA"/>
</dbReference>
<proteinExistence type="predicted"/>
<name>A0A0N7L7S2_PLAHL</name>
<evidence type="ECO:0000313" key="2">
    <source>
        <dbReference type="Proteomes" id="UP000054928"/>
    </source>
</evidence>
<dbReference type="Proteomes" id="UP000054928">
    <property type="component" value="Unassembled WGS sequence"/>
</dbReference>